<accession>A0A1H3RTX2</accession>
<sequence length="682" mass="73222">MTIKIVPRILIGPPSSNLSAAVLDPSVVIDPALGLVSKDGASKNLIFTITSGPISFDGDWCRIYKQPVNSPTPTQWTLVEDYFQFTIANPGDTFTYEMKVRPDTGLQEHGAWLFCFDLTENYPASNPGDVDVPANTSETSPPTRFEIDLIPAYSNGNTAIRPPPLVYTGTLPAGQAFTLAHLTQFGFPFSIPANTYAFKSGQWDPNDKVRMYLTKGDIVIPAEEVGGIIPPRLMLQAGNTGVLTESDLNKSGSDWRLIYQIEDRAGNLSEPSLPSLPFTIVLAPAPANLQPIIIDQAPDLADDLINLADLAVGPTGKIPVFGNYNSASKYRFRVTWGGQPVSQWFDVVAFPITLDRLFLNPLCTADYGNAKGPKTTVVGYEIEQDGDIVPGPTTTIRVDLSYSGPTTTTPGSENGRLLVASFMGEVSKELNILREVDANQDVTITVVTWTGLETPTRGMWLVPQLADGTFLAPAQELDDTQVAGTPVSWKLPWSYFAALGNGPHKIRYVVSPTPTPTAATNLNPAPYTDINLIDAVVTALPAPQFGGARGMGASLSVNCDALTRMPVTTPKIFELRVFVAGNPKMVVGERLTLDLRITRPIAAPLAYDQTQSPSVPITDAVKASGHTFIFDFAFVGNAQAGRAYARAFTKLNDGTLGVGTATAIMRTGLSASRCDLSPLVSP</sequence>
<dbReference type="AlphaFoldDB" id="A0A1H3RTX2"/>
<evidence type="ECO:0000313" key="1">
    <source>
        <dbReference type="EMBL" id="SDZ29136.1"/>
    </source>
</evidence>
<dbReference type="RefSeq" id="WP_069788826.1">
    <property type="nucleotide sequence ID" value="NZ_FNOX01000008.1"/>
</dbReference>
<name>A0A1H3RTX2_9PSED</name>
<dbReference type="Proteomes" id="UP000182902">
    <property type="component" value="Unassembled WGS sequence"/>
</dbReference>
<dbReference type="EMBL" id="FNOX01000008">
    <property type="protein sequence ID" value="SDZ29136.1"/>
    <property type="molecule type" value="Genomic_DNA"/>
</dbReference>
<organism evidence="1 2">
    <name type="scientific">Pseudomonas salomonii</name>
    <dbReference type="NCBI Taxonomy" id="191391"/>
    <lineage>
        <taxon>Bacteria</taxon>
        <taxon>Pseudomonadati</taxon>
        <taxon>Pseudomonadota</taxon>
        <taxon>Gammaproteobacteria</taxon>
        <taxon>Pseudomonadales</taxon>
        <taxon>Pseudomonadaceae</taxon>
        <taxon>Pseudomonas</taxon>
    </lineage>
</organism>
<gene>
    <name evidence="1" type="ORF">SAMN05216247_108293</name>
</gene>
<reference evidence="1 2" key="1">
    <citation type="submission" date="2016-10" db="EMBL/GenBank/DDBJ databases">
        <authorList>
            <person name="de Groot N.N."/>
        </authorList>
    </citation>
    <scope>NUCLEOTIDE SEQUENCE [LARGE SCALE GENOMIC DNA]</scope>
    <source>
        <strain evidence="1 2">ICMP 14252</strain>
    </source>
</reference>
<evidence type="ECO:0000313" key="2">
    <source>
        <dbReference type="Proteomes" id="UP000182902"/>
    </source>
</evidence>
<protein>
    <submittedName>
        <fullName evidence="1">Uncharacterized protein</fullName>
    </submittedName>
</protein>
<proteinExistence type="predicted"/>